<feature type="signal peptide" evidence="1">
    <location>
        <begin position="1"/>
        <end position="27"/>
    </location>
</feature>
<gene>
    <name evidence="2" type="ORF">GCM10023217_12680</name>
</gene>
<evidence type="ECO:0000313" key="3">
    <source>
        <dbReference type="Proteomes" id="UP001500822"/>
    </source>
</evidence>
<name>A0ABP8Z316_9ACTN</name>
<keyword evidence="1" id="KW-0732">Signal</keyword>
<organism evidence="2 3">
    <name type="scientific">Gordonia alkaliphila</name>
    <dbReference type="NCBI Taxonomy" id="1053547"/>
    <lineage>
        <taxon>Bacteria</taxon>
        <taxon>Bacillati</taxon>
        <taxon>Actinomycetota</taxon>
        <taxon>Actinomycetes</taxon>
        <taxon>Mycobacteriales</taxon>
        <taxon>Gordoniaceae</taxon>
        <taxon>Gordonia</taxon>
    </lineage>
</organism>
<reference evidence="3" key="1">
    <citation type="journal article" date="2019" name="Int. J. Syst. Evol. Microbiol.">
        <title>The Global Catalogue of Microorganisms (GCM) 10K type strain sequencing project: providing services to taxonomists for standard genome sequencing and annotation.</title>
        <authorList>
            <consortium name="The Broad Institute Genomics Platform"/>
            <consortium name="The Broad Institute Genome Sequencing Center for Infectious Disease"/>
            <person name="Wu L."/>
            <person name="Ma J."/>
        </authorList>
    </citation>
    <scope>NUCLEOTIDE SEQUENCE [LARGE SCALE GENOMIC DNA]</scope>
    <source>
        <strain evidence="3">JCM 18077</strain>
    </source>
</reference>
<feature type="chain" id="PRO_5045196075" evidence="1">
    <location>
        <begin position="28"/>
        <end position="447"/>
    </location>
</feature>
<dbReference type="Gene3D" id="1.10.260.130">
    <property type="match status" value="1"/>
</dbReference>
<evidence type="ECO:0000256" key="1">
    <source>
        <dbReference type="SAM" id="SignalP"/>
    </source>
</evidence>
<dbReference type="RefSeq" id="WP_345312836.1">
    <property type="nucleotide sequence ID" value="NZ_BAABIE010000004.1"/>
</dbReference>
<accession>A0ABP8Z316</accession>
<dbReference type="Gene3D" id="3.40.50.1820">
    <property type="entry name" value="alpha/beta hydrolase"/>
    <property type="match status" value="1"/>
</dbReference>
<dbReference type="PANTHER" id="PTHR34853:SF1">
    <property type="entry name" value="LIPASE 5"/>
    <property type="match status" value="1"/>
</dbReference>
<keyword evidence="3" id="KW-1185">Reference proteome</keyword>
<dbReference type="InterPro" id="IPR029058">
    <property type="entry name" value="AB_hydrolase_fold"/>
</dbReference>
<sequence>MKRSLLTGLAVVGAAAVTLGLAAPASADPGRTPNRTPGLGEIFNGYVVGTLRDATVATPDQLVEPMRPGDPFYAEPKLTDADVPGTLLKAKKVAVQYTGVRPAHLDAYKTMFVTTDLQGRRDISTGIVMIPRDGKKNAERKVVGFQMANDSVGGNCHPSTMWTGADPMDGASMSALGPLALMFDKGYAVVISDVGNNGDMSPHGVFAGRYNAMSTLDGLRATLGDEKIGLAADAPIGLFGVAGGGVGIGFASELHEQYAPELNIKATVLEGMVVDYRNFIRTADGSVGSGFAMATLLGLEPHYPDMKINAKVNGVGRAVADYYRTQCQTPAYFTLPMVPLSTLFNGQNPADIPDFQRAFKDNRLGKGTPATGNRTLIASCAADDSPMSLVPAADSRTLAKQWRSRGAKVDYQPTDCSMVRFLTDMYGWGTDLFGMQTIDWLAANLKD</sequence>
<dbReference type="Proteomes" id="UP001500822">
    <property type="component" value="Unassembled WGS sequence"/>
</dbReference>
<comment type="caution">
    <text evidence="2">The sequence shown here is derived from an EMBL/GenBank/DDBJ whole genome shotgun (WGS) entry which is preliminary data.</text>
</comment>
<protein>
    <submittedName>
        <fullName evidence="2">Lipase family protein</fullName>
    </submittedName>
</protein>
<dbReference type="PANTHER" id="PTHR34853">
    <property type="match status" value="1"/>
</dbReference>
<evidence type="ECO:0000313" key="2">
    <source>
        <dbReference type="EMBL" id="GAA4745096.1"/>
    </source>
</evidence>
<dbReference type="Pfam" id="PF03583">
    <property type="entry name" value="LIP"/>
    <property type="match status" value="1"/>
</dbReference>
<proteinExistence type="predicted"/>
<dbReference type="InterPro" id="IPR005152">
    <property type="entry name" value="Lipase_secreted"/>
</dbReference>
<dbReference type="EMBL" id="BAABIE010000004">
    <property type="protein sequence ID" value="GAA4745096.1"/>
    <property type="molecule type" value="Genomic_DNA"/>
</dbReference>